<dbReference type="Proteomes" id="UP001595961">
    <property type="component" value="Unassembled WGS sequence"/>
</dbReference>
<organism evidence="2 3">
    <name type="scientific">Dyella halodurans</name>
    <dbReference type="NCBI Taxonomy" id="1920171"/>
    <lineage>
        <taxon>Bacteria</taxon>
        <taxon>Pseudomonadati</taxon>
        <taxon>Pseudomonadota</taxon>
        <taxon>Gammaproteobacteria</taxon>
        <taxon>Lysobacterales</taxon>
        <taxon>Rhodanobacteraceae</taxon>
        <taxon>Dyella</taxon>
    </lineage>
</organism>
<reference evidence="3" key="1">
    <citation type="journal article" date="2019" name="Int. J. Syst. Evol. Microbiol.">
        <title>The Global Catalogue of Microorganisms (GCM) 10K type strain sequencing project: providing services to taxonomists for standard genome sequencing and annotation.</title>
        <authorList>
            <consortium name="The Broad Institute Genomics Platform"/>
            <consortium name="The Broad Institute Genome Sequencing Center for Infectious Disease"/>
            <person name="Wu L."/>
            <person name="Ma J."/>
        </authorList>
    </citation>
    <scope>NUCLEOTIDE SEQUENCE [LARGE SCALE GENOMIC DNA]</scope>
    <source>
        <strain evidence="3">CCM 4481</strain>
    </source>
</reference>
<evidence type="ECO:0000313" key="3">
    <source>
        <dbReference type="Proteomes" id="UP001595961"/>
    </source>
</evidence>
<name>A0ABV9C003_9GAMM</name>
<dbReference type="EMBL" id="JBHSGA010000011">
    <property type="protein sequence ID" value="MFC4526293.1"/>
    <property type="molecule type" value="Genomic_DNA"/>
</dbReference>
<protein>
    <submittedName>
        <fullName evidence="2">Transporter</fullName>
    </submittedName>
</protein>
<dbReference type="InterPro" id="IPR025737">
    <property type="entry name" value="FApF"/>
</dbReference>
<sequence>MTLRSILLVPLALALSLPAFTARADDAPPICTDRPTKANVTCTVPEGMWQLETDVGNYTRDTHDGGSTETLYFVNPYLKYGISSHTDIEVNWAPDVRARTSADGQHQTTNGAGDLFVRVKTNLYTGDIFSASIIPFIKAPTASHGIGNGQWEGGVIVPMSAAVGAGFTLTLGPELDAVADTDGQGHHLSVTNLINLTHSLTSKLSMEIEYWRQDNQDPSGHIKRESGDIAFIYVLNPNLQLDMGANVGLNHATPDMQTYLGLSYRW</sequence>
<proteinExistence type="predicted"/>
<feature type="chain" id="PRO_5045928746" evidence="1">
    <location>
        <begin position="25"/>
        <end position="266"/>
    </location>
</feature>
<keyword evidence="3" id="KW-1185">Reference proteome</keyword>
<comment type="caution">
    <text evidence="2">The sequence shown here is derived from an EMBL/GenBank/DDBJ whole genome shotgun (WGS) entry which is preliminary data.</text>
</comment>
<gene>
    <name evidence="2" type="ORF">ACFO5W_06540</name>
</gene>
<dbReference type="RefSeq" id="WP_266150878.1">
    <property type="nucleotide sequence ID" value="NZ_CP064028.1"/>
</dbReference>
<dbReference type="Pfam" id="PF13557">
    <property type="entry name" value="Phenol_MetA_deg"/>
    <property type="match status" value="1"/>
</dbReference>
<evidence type="ECO:0000256" key="1">
    <source>
        <dbReference type="SAM" id="SignalP"/>
    </source>
</evidence>
<evidence type="ECO:0000313" key="2">
    <source>
        <dbReference type="EMBL" id="MFC4526293.1"/>
    </source>
</evidence>
<accession>A0ABV9C003</accession>
<keyword evidence="1" id="KW-0732">Signal</keyword>
<feature type="signal peptide" evidence="1">
    <location>
        <begin position="1"/>
        <end position="24"/>
    </location>
</feature>